<keyword evidence="3 6" id="KW-0808">Transferase</keyword>
<feature type="active site" evidence="6">
    <location>
        <position position="110"/>
    </location>
</feature>
<comment type="similarity">
    <text evidence="6">Belongs to the class I-like SAM-binding methyltransferase superfamily. C5-methyltransferase family.</text>
</comment>
<accession>A0A1C4Y5K1</accession>
<dbReference type="Gene3D" id="3.90.120.10">
    <property type="entry name" value="DNA Methylase, subunit A, domain 2"/>
    <property type="match status" value="1"/>
</dbReference>
<dbReference type="STRING" id="121616.GA0070216_105386"/>
<evidence type="ECO:0000256" key="6">
    <source>
        <dbReference type="PROSITE-ProRule" id="PRU01016"/>
    </source>
</evidence>
<evidence type="ECO:0000256" key="4">
    <source>
        <dbReference type="ARBA" id="ARBA00022691"/>
    </source>
</evidence>
<dbReference type="Proteomes" id="UP000198797">
    <property type="component" value="Unassembled WGS sequence"/>
</dbReference>
<keyword evidence="5" id="KW-0680">Restriction system</keyword>
<dbReference type="GO" id="GO:0044027">
    <property type="term" value="P:negative regulation of gene expression via chromosomal CpG island methylation"/>
    <property type="evidence" value="ECO:0007669"/>
    <property type="project" value="TreeGrafter"/>
</dbReference>
<dbReference type="EC" id="2.1.1.37" evidence="1"/>
<dbReference type="Gene3D" id="3.40.50.150">
    <property type="entry name" value="Vaccinia Virus protein VP39"/>
    <property type="match status" value="1"/>
</dbReference>
<dbReference type="RefSeq" id="WP_091245327.1">
    <property type="nucleotide sequence ID" value="NZ_FMCU01000005.1"/>
</dbReference>
<evidence type="ECO:0000313" key="8">
    <source>
        <dbReference type="Proteomes" id="UP000198797"/>
    </source>
</evidence>
<dbReference type="GO" id="GO:0003886">
    <property type="term" value="F:DNA (cytosine-5-)-methyltransferase activity"/>
    <property type="evidence" value="ECO:0007669"/>
    <property type="project" value="UniProtKB-EC"/>
</dbReference>
<sequence length="433" mass="48304">MVVNKRSNGSGHPENDAEPLTSIELFTGAGGLAEGLHRAGYRHRLAVELYQRACESLRNNRAKDCPDLAAAAHAIPTTGAEWPLIEGKVQDVNFTLFEGKVDVLAGGVPCQPWSIAGKKQDIEEKIGGERNLWPEMFRVTHQVRPKVVIAENVVGLTRPSFKDYYDYILDGLRLPHEARKPDEDWRRHHQRLKKRLDDGDVPDGDRYVVRTAILNAADFGVPQIRRRLFIVAYRANLGIDGWKPPTPSHSKASLVNDLIEGGYWDRHGITPRDEFTATLTPTLPDDRQPWRTVRDALRFPNELVEPELNRKPSPGPEHHVGWPGARPYRGHQPSDLDWPSKTIKAGVHGVAGGELTVNDSLGRYRYLTVREVARLMTFPDDWTFDGTRGPQMRQLGNAVPVDLAKAIGDSVRVQLRPGQAPDDSAQVSGDGEL</sequence>
<evidence type="ECO:0000256" key="1">
    <source>
        <dbReference type="ARBA" id="ARBA00011975"/>
    </source>
</evidence>
<evidence type="ECO:0000313" key="7">
    <source>
        <dbReference type="EMBL" id="SCF15896.1"/>
    </source>
</evidence>
<dbReference type="GO" id="GO:0009307">
    <property type="term" value="P:DNA restriction-modification system"/>
    <property type="evidence" value="ECO:0007669"/>
    <property type="project" value="UniProtKB-KW"/>
</dbReference>
<protein>
    <recommendedName>
        <fullName evidence="1">DNA (cytosine-5-)-methyltransferase</fullName>
        <ecNumber evidence="1">2.1.1.37</ecNumber>
    </recommendedName>
</protein>
<reference evidence="8" key="1">
    <citation type="submission" date="2016-06" db="EMBL/GenBank/DDBJ databases">
        <authorList>
            <person name="Varghese N."/>
            <person name="Submissions Spin"/>
        </authorList>
    </citation>
    <scope>NUCLEOTIDE SEQUENCE [LARGE SCALE GENOMIC DNA]</scope>
    <source>
        <strain evidence="8">DSM 44100</strain>
    </source>
</reference>
<dbReference type="GO" id="GO:0032259">
    <property type="term" value="P:methylation"/>
    <property type="evidence" value="ECO:0007669"/>
    <property type="project" value="UniProtKB-KW"/>
</dbReference>
<dbReference type="AlphaFoldDB" id="A0A1C4Y5K1"/>
<dbReference type="PROSITE" id="PS00094">
    <property type="entry name" value="C5_MTASE_1"/>
    <property type="match status" value="1"/>
</dbReference>
<dbReference type="InterPro" id="IPR031303">
    <property type="entry name" value="C5_meth_CS"/>
</dbReference>
<evidence type="ECO:0000256" key="5">
    <source>
        <dbReference type="ARBA" id="ARBA00022747"/>
    </source>
</evidence>
<gene>
    <name evidence="7" type="ORF">GA0070216_105386</name>
</gene>
<dbReference type="InterPro" id="IPR029063">
    <property type="entry name" value="SAM-dependent_MTases_sf"/>
</dbReference>
<dbReference type="OrthoDB" id="9813719at2"/>
<dbReference type="SUPFAM" id="SSF53335">
    <property type="entry name" value="S-adenosyl-L-methionine-dependent methyltransferases"/>
    <property type="match status" value="1"/>
</dbReference>
<keyword evidence="8" id="KW-1185">Reference proteome</keyword>
<dbReference type="GO" id="GO:0003677">
    <property type="term" value="F:DNA binding"/>
    <property type="evidence" value="ECO:0007669"/>
    <property type="project" value="TreeGrafter"/>
</dbReference>
<dbReference type="PROSITE" id="PS00095">
    <property type="entry name" value="C5_MTASE_2"/>
    <property type="match status" value="1"/>
</dbReference>
<dbReference type="Pfam" id="PF00145">
    <property type="entry name" value="DNA_methylase"/>
    <property type="match status" value="2"/>
</dbReference>
<dbReference type="InterPro" id="IPR050390">
    <property type="entry name" value="C5-Methyltransferase"/>
</dbReference>
<name>A0A1C4Y5K1_9ACTN</name>
<keyword evidence="2 6" id="KW-0489">Methyltransferase</keyword>
<proteinExistence type="inferred from homology"/>
<organism evidence="7 8">
    <name type="scientific">Micromonospora matsumotoense</name>
    <dbReference type="NCBI Taxonomy" id="121616"/>
    <lineage>
        <taxon>Bacteria</taxon>
        <taxon>Bacillati</taxon>
        <taxon>Actinomycetota</taxon>
        <taxon>Actinomycetes</taxon>
        <taxon>Micromonosporales</taxon>
        <taxon>Micromonosporaceae</taxon>
        <taxon>Micromonospora</taxon>
    </lineage>
</organism>
<evidence type="ECO:0000256" key="2">
    <source>
        <dbReference type="ARBA" id="ARBA00022603"/>
    </source>
</evidence>
<dbReference type="PRINTS" id="PR00105">
    <property type="entry name" value="C5METTRFRASE"/>
</dbReference>
<dbReference type="InterPro" id="IPR018117">
    <property type="entry name" value="C5_DNA_meth_AS"/>
</dbReference>
<keyword evidence="4 6" id="KW-0949">S-adenosyl-L-methionine</keyword>
<evidence type="ECO:0000256" key="3">
    <source>
        <dbReference type="ARBA" id="ARBA00022679"/>
    </source>
</evidence>
<dbReference type="PANTHER" id="PTHR10629">
    <property type="entry name" value="CYTOSINE-SPECIFIC METHYLTRANSFERASE"/>
    <property type="match status" value="1"/>
</dbReference>
<dbReference type="PANTHER" id="PTHR10629:SF52">
    <property type="entry name" value="DNA (CYTOSINE-5)-METHYLTRANSFERASE 1"/>
    <property type="match status" value="1"/>
</dbReference>
<dbReference type="EMBL" id="FMCU01000005">
    <property type="protein sequence ID" value="SCF15896.1"/>
    <property type="molecule type" value="Genomic_DNA"/>
</dbReference>
<dbReference type="PROSITE" id="PS51679">
    <property type="entry name" value="SAM_MT_C5"/>
    <property type="match status" value="1"/>
</dbReference>
<dbReference type="InterPro" id="IPR001525">
    <property type="entry name" value="C5_MeTfrase"/>
</dbReference>